<gene>
    <name evidence="1" type="ORF">ERS008202_04383</name>
</gene>
<sequence length="62" mass="6845">MIAVDIVASVISFNPPDFIIFYMQTQGAATAAVDRTGAPDDFIFFVAHSLLHRRGRGTHPKR</sequence>
<dbReference type="EMBL" id="CQPC01000088">
    <property type="protein sequence ID" value="CNV12412.1"/>
    <property type="molecule type" value="Genomic_DNA"/>
</dbReference>
<reference evidence="1 2" key="1">
    <citation type="submission" date="2015-03" db="EMBL/GenBank/DDBJ databases">
        <authorList>
            <consortium name="Pathogen Informatics"/>
        </authorList>
    </citation>
    <scope>NUCLEOTIDE SEQUENCE [LARGE SCALE GENOMIC DNA]</scope>
    <source>
        <strain evidence="1 2">3476</strain>
    </source>
</reference>
<dbReference type="AlphaFoldDB" id="A0A655EBS1"/>
<dbReference type="Proteomes" id="UP000039541">
    <property type="component" value="Unassembled WGS sequence"/>
</dbReference>
<protein>
    <submittedName>
        <fullName evidence="1">Uncharacterized protein</fullName>
    </submittedName>
</protein>
<evidence type="ECO:0000313" key="1">
    <source>
        <dbReference type="EMBL" id="CNV12412.1"/>
    </source>
</evidence>
<proteinExistence type="predicted"/>
<organism evidence="1 2">
    <name type="scientific">Salmonella enterica subsp. enterica serovar Bovismorbificans</name>
    <dbReference type="NCBI Taxonomy" id="58097"/>
    <lineage>
        <taxon>Bacteria</taxon>
        <taxon>Pseudomonadati</taxon>
        <taxon>Pseudomonadota</taxon>
        <taxon>Gammaproteobacteria</taxon>
        <taxon>Enterobacterales</taxon>
        <taxon>Enterobacteriaceae</taxon>
        <taxon>Salmonella</taxon>
    </lineage>
</organism>
<accession>A0A655EBS1</accession>
<evidence type="ECO:0000313" key="2">
    <source>
        <dbReference type="Proteomes" id="UP000039541"/>
    </source>
</evidence>
<name>A0A655EBS1_SALET</name>